<evidence type="ECO:0000256" key="2">
    <source>
        <dbReference type="ARBA" id="ARBA00049106"/>
    </source>
</evidence>
<dbReference type="Gene3D" id="2.30.110.10">
    <property type="entry name" value="Electron Transport, Fmn-binding Protein, Chain A"/>
    <property type="match status" value="1"/>
</dbReference>
<organism evidence="3 4">
    <name type="scientific">Streptomyces polygonati</name>
    <dbReference type="NCBI Taxonomy" id="1617087"/>
    <lineage>
        <taxon>Bacteria</taxon>
        <taxon>Bacillati</taxon>
        <taxon>Actinomycetota</taxon>
        <taxon>Actinomycetes</taxon>
        <taxon>Kitasatosporales</taxon>
        <taxon>Streptomycetaceae</taxon>
        <taxon>Streptomyces</taxon>
    </lineage>
</organism>
<dbReference type="PANTHER" id="PTHR39428">
    <property type="entry name" value="F420H(2)-DEPENDENT QUINONE REDUCTASE RV1261C"/>
    <property type="match status" value="1"/>
</dbReference>
<comment type="catalytic activity">
    <reaction evidence="2">
        <text>oxidized coenzyme F420-(gamma-L-Glu)(n) + a quinol + H(+) = reduced coenzyme F420-(gamma-L-Glu)(n) + a quinone</text>
        <dbReference type="Rhea" id="RHEA:39663"/>
        <dbReference type="Rhea" id="RHEA-COMP:12939"/>
        <dbReference type="Rhea" id="RHEA-COMP:14378"/>
        <dbReference type="ChEBI" id="CHEBI:15378"/>
        <dbReference type="ChEBI" id="CHEBI:24646"/>
        <dbReference type="ChEBI" id="CHEBI:132124"/>
        <dbReference type="ChEBI" id="CHEBI:133980"/>
        <dbReference type="ChEBI" id="CHEBI:139511"/>
    </reaction>
</comment>
<evidence type="ECO:0000313" key="3">
    <source>
        <dbReference type="EMBL" id="MFC4033015.1"/>
    </source>
</evidence>
<evidence type="ECO:0000313" key="4">
    <source>
        <dbReference type="Proteomes" id="UP001595765"/>
    </source>
</evidence>
<dbReference type="InterPro" id="IPR012349">
    <property type="entry name" value="Split_barrel_FMN-bd"/>
</dbReference>
<dbReference type="EMBL" id="JBHSBB010000010">
    <property type="protein sequence ID" value="MFC4033015.1"/>
    <property type="molecule type" value="Genomic_DNA"/>
</dbReference>
<proteinExistence type="inferred from homology"/>
<gene>
    <name evidence="3" type="ORF">ACFO3J_16175</name>
</gene>
<dbReference type="RefSeq" id="WP_386430076.1">
    <property type="nucleotide sequence ID" value="NZ_JBHSBB010000010.1"/>
</dbReference>
<sequence length="140" mass="15446">MSERLRRNQLVIDEFRSAGGVVGGDFEGTPLLLLTTTGARSGESRTMPMTYLEDGARLVVFAANGGRENHPGWYYNLLADPSAQVEVGTEAYAVTAAESEGAERERLWAEQLGRMPYLADFQRRAGQRRVPVIVLTRVDS</sequence>
<comment type="similarity">
    <text evidence="1">Belongs to the F420H(2)-dependent quinone reductase family.</text>
</comment>
<dbReference type="PANTHER" id="PTHR39428:SF1">
    <property type="entry name" value="F420H(2)-DEPENDENT QUINONE REDUCTASE RV1261C"/>
    <property type="match status" value="1"/>
</dbReference>
<comment type="caution">
    <text evidence="3">The sequence shown here is derived from an EMBL/GenBank/DDBJ whole genome shotgun (WGS) entry which is preliminary data.</text>
</comment>
<dbReference type="NCBIfam" id="TIGR00026">
    <property type="entry name" value="hi_GC_TIGR00026"/>
    <property type="match status" value="1"/>
</dbReference>
<dbReference type="Proteomes" id="UP001595765">
    <property type="component" value="Unassembled WGS sequence"/>
</dbReference>
<dbReference type="InterPro" id="IPR004378">
    <property type="entry name" value="F420H2_quin_Rdtase"/>
</dbReference>
<dbReference type="Pfam" id="PF04075">
    <property type="entry name" value="F420H2_quin_red"/>
    <property type="match status" value="1"/>
</dbReference>
<reference evidence="4" key="1">
    <citation type="journal article" date="2019" name="Int. J. Syst. Evol. Microbiol.">
        <title>The Global Catalogue of Microorganisms (GCM) 10K type strain sequencing project: providing services to taxonomists for standard genome sequencing and annotation.</title>
        <authorList>
            <consortium name="The Broad Institute Genomics Platform"/>
            <consortium name="The Broad Institute Genome Sequencing Center for Infectious Disease"/>
            <person name="Wu L."/>
            <person name="Ma J."/>
        </authorList>
    </citation>
    <scope>NUCLEOTIDE SEQUENCE [LARGE SCALE GENOMIC DNA]</scope>
    <source>
        <strain evidence="4">CGMCC 4.7237</strain>
    </source>
</reference>
<keyword evidence="4" id="KW-1185">Reference proteome</keyword>
<evidence type="ECO:0000256" key="1">
    <source>
        <dbReference type="ARBA" id="ARBA00008710"/>
    </source>
</evidence>
<protein>
    <submittedName>
        <fullName evidence="3">Nitroreductase/quinone reductase family protein</fullName>
    </submittedName>
</protein>
<name>A0ABV8HLX5_9ACTN</name>
<accession>A0ABV8HLX5</accession>